<comment type="caution">
    <text evidence="1">The sequence shown here is derived from an EMBL/GenBank/DDBJ whole genome shotgun (WGS) entry which is preliminary data.</text>
</comment>
<protein>
    <submittedName>
        <fullName evidence="1">Uncharacterized protein</fullName>
    </submittedName>
</protein>
<reference evidence="1 2" key="1">
    <citation type="submission" date="2013-01" db="EMBL/GenBank/DDBJ databases">
        <authorList>
            <person name="Harkins D.M."/>
            <person name="Durkin A.S."/>
            <person name="Brinkac L.M."/>
            <person name="Haft D.H."/>
            <person name="Selengut J.D."/>
            <person name="Sanka R."/>
            <person name="DePew J."/>
            <person name="Purushe J."/>
            <person name="Galloway R.L."/>
            <person name="Vinetz J.M."/>
            <person name="Sutton G.G."/>
            <person name="Nierman W.C."/>
            <person name="Fouts D.E."/>
        </authorList>
    </citation>
    <scope>NUCLEOTIDE SEQUENCE [LARGE SCALE GENOMIC DNA]</scope>
    <source>
        <strain evidence="1 2">Nikolaevo</strain>
    </source>
</reference>
<evidence type="ECO:0000313" key="2">
    <source>
        <dbReference type="Proteomes" id="UP000011980"/>
    </source>
</evidence>
<organism evidence="1 2">
    <name type="scientific">Leptospira kirschneri serovar Bulgarica str. Nikolaevo</name>
    <dbReference type="NCBI Taxonomy" id="1240687"/>
    <lineage>
        <taxon>Bacteria</taxon>
        <taxon>Pseudomonadati</taxon>
        <taxon>Spirochaetota</taxon>
        <taxon>Spirochaetia</taxon>
        <taxon>Leptospirales</taxon>
        <taxon>Leptospiraceae</taxon>
        <taxon>Leptospira</taxon>
    </lineage>
</organism>
<gene>
    <name evidence="1" type="ORF">LEP1GSC008_3493</name>
</gene>
<accession>M6F2M0</accession>
<proteinExistence type="predicted"/>
<name>M6F2M0_9LEPT</name>
<sequence>MCFKEIENKFRENPLIDHFQILIFFIRVVEKLILDLFVLD</sequence>
<evidence type="ECO:0000313" key="1">
    <source>
        <dbReference type="EMBL" id="EMK22635.1"/>
    </source>
</evidence>
<dbReference type="AlphaFoldDB" id="M6F2M0"/>
<dbReference type="EMBL" id="ANCE01000163">
    <property type="protein sequence ID" value="EMK22635.1"/>
    <property type="molecule type" value="Genomic_DNA"/>
</dbReference>
<dbReference type="Proteomes" id="UP000011980">
    <property type="component" value="Unassembled WGS sequence"/>
</dbReference>